<dbReference type="Proteomes" id="UP000017836">
    <property type="component" value="Unassembled WGS sequence"/>
</dbReference>
<dbReference type="CDD" id="cd07572">
    <property type="entry name" value="nit"/>
    <property type="match status" value="1"/>
</dbReference>
<evidence type="ECO:0000256" key="1">
    <source>
        <dbReference type="ARBA" id="ARBA00022801"/>
    </source>
</evidence>
<dbReference type="OMA" id="CPASFNM"/>
<dbReference type="HOGENOM" id="CLU_030130_1_2_1"/>
<protein>
    <recommendedName>
        <fullName evidence="2">CN hydrolase domain-containing protein</fullName>
    </recommendedName>
</protein>
<dbReference type="PANTHER" id="PTHR23088">
    <property type="entry name" value="NITRILASE-RELATED"/>
    <property type="match status" value="1"/>
</dbReference>
<gene>
    <name evidence="3" type="ORF">AMTR_s00024p00215830</name>
</gene>
<dbReference type="InterPro" id="IPR045254">
    <property type="entry name" value="Nit1/2_C-N_Hydrolase"/>
</dbReference>
<dbReference type="InterPro" id="IPR036526">
    <property type="entry name" value="C-N_Hydrolase_sf"/>
</dbReference>
<evidence type="ECO:0000313" key="3">
    <source>
        <dbReference type="EMBL" id="ERN11201.1"/>
    </source>
</evidence>
<keyword evidence="1" id="KW-0378">Hydrolase</keyword>
<dbReference type="InterPro" id="IPR003010">
    <property type="entry name" value="C-N_Hydrolase"/>
</dbReference>
<dbReference type="SUPFAM" id="SSF56317">
    <property type="entry name" value="Carbon-nitrogen hydrolase"/>
    <property type="match status" value="1"/>
</dbReference>
<dbReference type="GO" id="GO:0006528">
    <property type="term" value="P:asparagine metabolic process"/>
    <property type="evidence" value="ECO:0000318"/>
    <property type="project" value="GO_Central"/>
</dbReference>
<dbReference type="Pfam" id="PF00795">
    <property type="entry name" value="CN_hydrolase"/>
    <property type="match status" value="1"/>
</dbReference>
<dbReference type="eggNOG" id="KOG0806">
    <property type="taxonomic scope" value="Eukaryota"/>
</dbReference>
<dbReference type="STRING" id="13333.W1PU51"/>
<dbReference type="Gene3D" id="3.60.110.10">
    <property type="entry name" value="Carbon-nitrogen hydrolase"/>
    <property type="match status" value="1"/>
</dbReference>
<reference evidence="4" key="1">
    <citation type="journal article" date="2013" name="Science">
        <title>The Amborella genome and the evolution of flowering plants.</title>
        <authorList>
            <consortium name="Amborella Genome Project"/>
        </authorList>
    </citation>
    <scope>NUCLEOTIDE SEQUENCE [LARGE SCALE GENOMIC DNA]</scope>
</reference>
<accession>W1PU51</accession>
<evidence type="ECO:0000313" key="4">
    <source>
        <dbReference type="Proteomes" id="UP000017836"/>
    </source>
</evidence>
<dbReference type="GO" id="GO:0050152">
    <property type="term" value="F:omega-amidase activity"/>
    <property type="evidence" value="ECO:0000318"/>
    <property type="project" value="GO_Central"/>
</dbReference>
<evidence type="ECO:0000259" key="2">
    <source>
        <dbReference type="PROSITE" id="PS50263"/>
    </source>
</evidence>
<organism evidence="3 4">
    <name type="scientific">Amborella trichopoda</name>
    <dbReference type="NCBI Taxonomy" id="13333"/>
    <lineage>
        <taxon>Eukaryota</taxon>
        <taxon>Viridiplantae</taxon>
        <taxon>Streptophyta</taxon>
        <taxon>Embryophyta</taxon>
        <taxon>Tracheophyta</taxon>
        <taxon>Spermatophyta</taxon>
        <taxon>Magnoliopsida</taxon>
        <taxon>Amborellales</taxon>
        <taxon>Amborellaceae</taxon>
        <taxon>Amborella</taxon>
    </lineage>
</organism>
<proteinExistence type="predicted"/>
<name>W1PU51_AMBTC</name>
<dbReference type="PROSITE" id="PS50263">
    <property type="entry name" value="CN_HYDROLASE"/>
    <property type="match status" value="1"/>
</dbReference>
<sequence length="247" mass="27390">MWNCQYSDENFCICAEDIDTGGDASPSTSMLSEVARSREITIVGGSIPEHCCGQLYNSCCIFGSDGLLMAKHRKVHLFDIDVPGDITFRESDTLTAGEKPTIVDTDVGRIGIGICHDIRFPELAMLYEARGAHLICYPGAFNMSTGQLLWELIQRARAADNQLFVATCSLACDVDASYVAWGHSTLVGPFGEIIAKAGYQEITLIAEIDYYLIQLRRTNLPLEKQRRGDLYKLVDLERLDTQQGPLR</sequence>
<dbReference type="EMBL" id="KI392710">
    <property type="protein sequence ID" value="ERN11201.1"/>
    <property type="molecule type" value="Genomic_DNA"/>
</dbReference>
<dbReference type="AlphaFoldDB" id="W1PU51"/>
<keyword evidence="4" id="KW-1185">Reference proteome</keyword>
<dbReference type="GO" id="GO:0006541">
    <property type="term" value="P:glutamine metabolic process"/>
    <property type="evidence" value="ECO:0000318"/>
    <property type="project" value="GO_Central"/>
</dbReference>
<dbReference type="Gramene" id="ERN11201">
    <property type="protein sequence ID" value="ERN11201"/>
    <property type="gene ID" value="AMTR_s00024p00215830"/>
</dbReference>
<dbReference type="GO" id="GO:0006107">
    <property type="term" value="P:oxaloacetate metabolic process"/>
    <property type="evidence" value="ECO:0000318"/>
    <property type="project" value="GO_Central"/>
</dbReference>
<feature type="domain" description="CN hydrolase" evidence="2">
    <location>
        <begin position="1"/>
        <end position="210"/>
    </location>
</feature>
<dbReference type="PANTHER" id="PTHR23088:SF53">
    <property type="entry name" value="OS06G0206000 PROTEIN"/>
    <property type="match status" value="1"/>
</dbReference>